<evidence type="ECO:0000313" key="2">
    <source>
        <dbReference type="EMBL" id="CEK68224.1"/>
    </source>
</evidence>
<name>A0A0B6ZHW3_9EUPU</name>
<dbReference type="EMBL" id="HACG01021359">
    <property type="protein sequence ID" value="CEK68224.1"/>
    <property type="molecule type" value="Transcribed_RNA"/>
</dbReference>
<evidence type="ECO:0000256" key="1">
    <source>
        <dbReference type="SAM" id="Phobius"/>
    </source>
</evidence>
<reference evidence="2" key="1">
    <citation type="submission" date="2014-12" db="EMBL/GenBank/DDBJ databases">
        <title>Insight into the proteome of Arion vulgaris.</title>
        <authorList>
            <person name="Aradska J."/>
            <person name="Bulat T."/>
            <person name="Smidak R."/>
            <person name="Sarate P."/>
            <person name="Gangsoo J."/>
            <person name="Sialana F."/>
            <person name="Bilban M."/>
            <person name="Lubec G."/>
        </authorList>
    </citation>
    <scope>NUCLEOTIDE SEQUENCE</scope>
    <source>
        <tissue evidence="2">Skin</tissue>
    </source>
</reference>
<feature type="transmembrane region" description="Helical" evidence="1">
    <location>
        <begin position="35"/>
        <end position="57"/>
    </location>
</feature>
<keyword evidence="1" id="KW-0472">Membrane</keyword>
<sequence>MMSDSFVSTTDRHIYQNKGEKYRHRQIFHFRVTVFLLPISCSNKLTLSGTLFFFFFLRKTSQNHWLGYEVNKMFSAYKVFCSLPIWLY</sequence>
<keyword evidence="1" id="KW-0812">Transmembrane</keyword>
<protein>
    <submittedName>
        <fullName evidence="2">Uncharacterized protein</fullName>
    </submittedName>
</protein>
<accession>A0A0B6ZHW3</accession>
<gene>
    <name evidence="2" type="primary">ORF65556</name>
</gene>
<proteinExistence type="predicted"/>
<dbReference type="AlphaFoldDB" id="A0A0B6ZHW3"/>
<organism evidence="2">
    <name type="scientific">Arion vulgaris</name>
    <dbReference type="NCBI Taxonomy" id="1028688"/>
    <lineage>
        <taxon>Eukaryota</taxon>
        <taxon>Metazoa</taxon>
        <taxon>Spiralia</taxon>
        <taxon>Lophotrochozoa</taxon>
        <taxon>Mollusca</taxon>
        <taxon>Gastropoda</taxon>
        <taxon>Heterobranchia</taxon>
        <taxon>Euthyneura</taxon>
        <taxon>Panpulmonata</taxon>
        <taxon>Eupulmonata</taxon>
        <taxon>Stylommatophora</taxon>
        <taxon>Helicina</taxon>
        <taxon>Arionoidea</taxon>
        <taxon>Arionidae</taxon>
        <taxon>Arion</taxon>
    </lineage>
</organism>
<keyword evidence="1" id="KW-1133">Transmembrane helix</keyword>